<evidence type="ECO:0000313" key="1">
    <source>
        <dbReference type="EMBL" id="MFD1020553.1"/>
    </source>
</evidence>
<evidence type="ECO:0000313" key="2">
    <source>
        <dbReference type="Proteomes" id="UP001596990"/>
    </source>
</evidence>
<keyword evidence="1" id="KW-0378">Hydrolase</keyword>
<dbReference type="Proteomes" id="UP001596990">
    <property type="component" value="Unassembled WGS sequence"/>
</dbReference>
<gene>
    <name evidence="1" type="ORF">ACFQ2J_15295</name>
</gene>
<name>A0ABW3L624_9BACI</name>
<dbReference type="RefSeq" id="WP_386062369.1">
    <property type="nucleotide sequence ID" value="NZ_JBHTKL010000005.1"/>
</dbReference>
<proteinExistence type="predicted"/>
<reference evidence="2" key="1">
    <citation type="journal article" date="2019" name="Int. J. Syst. Evol. Microbiol.">
        <title>The Global Catalogue of Microorganisms (GCM) 10K type strain sequencing project: providing services to taxonomists for standard genome sequencing and annotation.</title>
        <authorList>
            <consortium name="The Broad Institute Genomics Platform"/>
            <consortium name="The Broad Institute Genome Sequencing Center for Infectious Disease"/>
            <person name="Wu L."/>
            <person name="Ma J."/>
        </authorList>
    </citation>
    <scope>NUCLEOTIDE SEQUENCE [LARGE SCALE GENOMIC DNA]</scope>
    <source>
        <strain evidence="2">CCUG 56607</strain>
    </source>
</reference>
<dbReference type="EMBL" id="JBHTKL010000005">
    <property type="protein sequence ID" value="MFD1020553.1"/>
    <property type="molecule type" value="Genomic_DNA"/>
</dbReference>
<accession>A0ABW3L624</accession>
<dbReference type="GO" id="GO:0016787">
    <property type="term" value="F:hydrolase activity"/>
    <property type="evidence" value="ECO:0007669"/>
    <property type="project" value="UniProtKB-KW"/>
</dbReference>
<protein>
    <submittedName>
        <fullName evidence="1">Hydrolase</fullName>
    </submittedName>
</protein>
<sequence length="108" mass="12892">MEKEKYYVNLGTQEISLNHDANNDDFIIQATPEEIIELRTVFDEMYIADEWSFYRSHVPARPYHKDKSNDEYDEGMKRAFRMLHDLGDETTKHHIESMGVLEEYTQDD</sequence>
<comment type="caution">
    <text evidence="1">The sequence shown here is derived from an EMBL/GenBank/DDBJ whole genome shotgun (WGS) entry which is preliminary data.</text>
</comment>
<organism evidence="1 2">
    <name type="scientific">Thalassobacillus hwangdonensis</name>
    <dbReference type="NCBI Taxonomy" id="546108"/>
    <lineage>
        <taxon>Bacteria</taxon>
        <taxon>Bacillati</taxon>
        <taxon>Bacillota</taxon>
        <taxon>Bacilli</taxon>
        <taxon>Bacillales</taxon>
        <taxon>Bacillaceae</taxon>
        <taxon>Thalassobacillus</taxon>
    </lineage>
</organism>
<keyword evidence="2" id="KW-1185">Reference proteome</keyword>